<keyword evidence="3" id="KW-1185">Reference proteome</keyword>
<reference evidence="2 3" key="1">
    <citation type="submission" date="2023-10" db="EMBL/GenBank/DDBJ databases">
        <title>Chromosome-scale genome assembly provides insights into flower coloration mechanisms of Canna indica.</title>
        <authorList>
            <person name="Li C."/>
        </authorList>
    </citation>
    <scope>NUCLEOTIDE SEQUENCE [LARGE SCALE GENOMIC DNA]</scope>
    <source>
        <tissue evidence="2">Flower</tissue>
    </source>
</reference>
<sequence>MAEKGSVGGGVFVGEEEAAAPRAGAPMQPTITLPPRSSFESLFRGGGGESKVSPGPLTLVPSFFVEYPTRIAAARRTVGFMGDQEKEAEKRPNGGERRVAMGWSGWGRIGPRACRLASISCSLCRPS</sequence>
<protein>
    <submittedName>
        <fullName evidence="2">WRKY transcription factor 3</fullName>
    </submittedName>
</protein>
<gene>
    <name evidence="2" type="ORF">Cni_G16158</name>
</gene>
<proteinExistence type="predicted"/>
<evidence type="ECO:0000313" key="3">
    <source>
        <dbReference type="Proteomes" id="UP001327560"/>
    </source>
</evidence>
<dbReference type="Proteomes" id="UP001327560">
    <property type="component" value="Chromosome 5"/>
</dbReference>
<dbReference type="EMBL" id="CP136894">
    <property type="protein sequence ID" value="WOL07417.1"/>
    <property type="molecule type" value="Genomic_DNA"/>
</dbReference>
<dbReference type="AlphaFoldDB" id="A0AAQ3KFT7"/>
<evidence type="ECO:0000313" key="2">
    <source>
        <dbReference type="EMBL" id="WOL07417.1"/>
    </source>
</evidence>
<evidence type="ECO:0000256" key="1">
    <source>
        <dbReference type="SAM" id="MobiDB-lite"/>
    </source>
</evidence>
<accession>A0AAQ3KFT7</accession>
<feature type="region of interest" description="Disordered" evidence="1">
    <location>
        <begin position="19"/>
        <end position="51"/>
    </location>
</feature>
<name>A0AAQ3KFT7_9LILI</name>
<organism evidence="2 3">
    <name type="scientific">Canna indica</name>
    <name type="common">Indian-shot</name>
    <dbReference type="NCBI Taxonomy" id="4628"/>
    <lineage>
        <taxon>Eukaryota</taxon>
        <taxon>Viridiplantae</taxon>
        <taxon>Streptophyta</taxon>
        <taxon>Embryophyta</taxon>
        <taxon>Tracheophyta</taxon>
        <taxon>Spermatophyta</taxon>
        <taxon>Magnoliopsida</taxon>
        <taxon>Liliopsida</taxon>
        <taxon>Zingiberales</taxon>
        <taxon>Cannaceae</taxon>
        <taxon>Canna</taxon>
    </lineage>
</organism>